<dbReference type="OrthoDB" id="1081388at2759"/>
<gene>
    <name evidence="2" type="ORF">Csa_6G153490</name>
</gene>
<dbReference type="Proteomes" id="UP000029981">
    <property type="component" value="Chromosome 6"/>
</dbReference>
<reference evidence="2 3" key="2">
    <citation type="journal article" date="2009" name="PLoS ONE">
        <title>An integrated genetic and cytogenetic map of the cucumber genome.</title>
        <authorList>
            <person name="Ren Y."/>
            <person name="Zhang Z."/>
            <person name="Liu J."/>
            <person name="Staub J.E."/>
            <person name="Han Y."/>
            <person name="Cheng Z."/>
            <person name="Li X."/>
            <person name="Lu J."/>
            <person name="Miao H."/>
            <person name="Kang H."/>
            <person name="Xie B."/>
            <person name="Gu X."/>
            <person name="Wang X."/>
            <person name="Du Y."/>
            <person name="Jin W."/>
            <person name="Huang S."/>
        </authorList>
    </citation>
    <scope>NUCLEOTIDE SEQUENCE [LARGE SCALE GENOMIC DNA]</scope>
    <source>
        <strain evidence="3">cv. 9930</strain>
    </source>
</reference>
<dbReference type="PANTHER" id="PTHR34956">
    <property type="entry name" value="OS05G0397300 PROTEIN"/>
    <property type="match status" value="1"/>
</dbReference>
<dbReference type="Gramene" id="KGN46966">
    <property type="protein sequence ID" value="KGN46966"/>
    <property type="gene ID" value="Csa_6G153490"/>
</dbReference>
<dbReference type="AlphaFoldDB" id="A0A0A0KGT1"/>
<dbReference type="EMBL" id="CM002927">
    <property type="protein sequence ID" value="KGN46966.1"/>
    <property type="molecule type" value="Genomic_DNA"/>
</dbReference>
<dbReference type="PANTHER" id="PTHR34956:SF2">
    <property type="entry name" value="OS05G0397300 PROTEIN"/>
    <property type="match status" value="1"/>
</dbReference>
<organism evidence="2 3">
    <name type="scientific">Cucumis sativus</name>
    <name type="common">Cucumber</name>
    <dbReference type="NCBI Taxonomy" id="3659"/>
    <lineage>
        <taxon>Eukaryota</taxon>
        <taxon>Viridiplantae</taxon>
        <taxon>Streptophyta</taxon>
        <taxon>Embryophyta</taxon>
        <taxon>Tracheophyta</taxon>
        <taxon>Spermatophyta</taxon>
        <taxon>Magnoliopsida</taxon>
        <taxon>eudicotyledons</taxon>
        <taxon>Gunneridae</taxon>
        <taxon>Pentapetalae</taxon>
        <taxon>rosids</taxon>
        <taxon>fabids</taxon>
        <taxon>Cucurbitales</taxon>
        <taxon>Cucurbitaceae</taxon>
        <taxon>Benincaseae</taxon>
        <taxon>Cucumis</taxon>
    </lineage>
</organism>
<dbReference type="KEGG" id="csv:101220151"/>
<accession>A0A0A0KGT1</accession>
<protein>
    <submittedName>
        <fullName evidence="2">Uncharacterized protein</fullName>
    </submittedName>
</protein>
<reference evidence="2 3" key="1">
    <citation type="journal article" date="2009" name="Nat. Genet.">
        <title>The genome of the cucumber, Cucumis sativus L.</title>
        <authorList>
            <person name="Huang S."/>
            <person name="Li R."/>
            <person name="Zhang Z."/>
            <person name="Li L."/>
            <person name="Gu X."/>
            <person name="Fan W."/>
            <person name="Lucas W.J."/>
            <person name="Wang X."/>
            <person name="Xie B."/>
            <person name="Ni P."/>
            <person name="Ren Y."/>
            <person name="Zhu H."/>
            <person name="Li J."/>
            <person name="Lin K."/>
            <person name="Jin W."/>
            <person name="Fei Z."/>
            <person name="Li G."/>
            <person name="Staub J."/>
            <person name="Kilian A."/>
            <person name="van der Vossen E.A."/>
            <person name="Wu Y."/>
            <person name="Guo J."/>
            <person name="He J."/>
            <person name="Jia Z."/>
            <person name="Ren Y."/>
            <person name="Tian G."/>
            <person name="Lu Y."/>
            <person name="Ruan J."/>
            <person name="Qian W."/>
            <person name="Wang M."/>
            <person name="Huang Q."/>
            <person name="Li B."/>
            <person name="Xuan Z."/>
            <person name="Cao J."/>
            <person name="Asan"/>
            <person name="Wu Z."/>
            <person name="Zhang J."/>
            <person name="Cai Q."/>
            <person name="Bai Y."/>
            <person name="Zhao B."/>
            <person name="Han Y."/>
            <person name="Li Y."/>
            <person name="Li X."/>
            <person name="Wang S."/>
            <person name="Shi Q."/>
            <person name="Liu S."/>
            <person name="Cho W.K."/>
            <person name="Kim J.Y."/>
            <person name="Xu Y."/>
            <person name="Heller-Uszynska K."/>
            <person name="Miao H."/>
            <person name="Cheng Z."/>
            <person name="Zhang S."/>
            <person name="Wu J."/>
            <person name="Yang Y."/>
            <person name="Kang H."/>
            <person name="Li M."/>
            <person name="Liang H."/>
            <person name="Ren X."/>
            <person name="Shi Z."/>
            <person name="Wen M."/>
            <person name="Jian M."/>
            <person name="Yang H."/>
            <person name="Zhang G."/>
            <person name="Yang Z."/>
            <person name="Chen R."/>
            <person name="Liu S."/>
            <person name="Li J."/>
            <person name="Ma L."/>
            <person name="Liu H."/>
            <person name="Zhou Y."/>
            <person name="Zhao J."/>
            <person name="Fang X."/>
            <person name="Li G."/>
            <person name="Fang L."/>
            <person name="Li Y."/>
            <person name="Liu D."/>
            <person name="Zheng H."/>
            <person name="Zhang Y."/>
            <person name="Qin N."/>
            <person name="Li Z."/>
            <person name="Yang G."/>
            <person name="Yang S."/>
            <person name="Bolund L."/>
            <person name="Kristiansen K."/>
            <person name="Zheng H."/>
            <person name="Li S."/>
            <person name="Zhang X."/>
            <person name="Yang H."/>
            <person name="Wang J."/>
            <person name="Sun R."/>
            <person name="Zhang B."/>
            <person name="Jiang S."/>
            <person name="Wang J."/>
            <person name="Du Y."/>
            <person name="Li S."/>
        </authorList>
    </citation>
    <scope>NUCLEOTIDE SEQUENCE [LARGE SCALE GENOMIC DNA]</scope>
    <source>
        <strain evidence="3">cv. 9930</strain>
    </source>
</reference>
<name>A0A0A0KGT1_CUCSA</name>
<keyword evidence="3" id="KW-1185">Reference proteome</keyword>
<feature type="region of interest" description="Disordered" evidence="1">
    <location>
        <begin position="76"/>
        <end position="109"/>
    </location>
</feature>
<evidence type="ECO:0000313" key="3">
    <source>
        <dbReference type="Proteomes" id="UP000029981"/>
    </source>
</evidence>
<reference evidence="2 3" key="4">
    <citation type="journal article" date="2011" name="BMC Genomics">
        <title>RNA-Seq improves annotation of protein-coding genes in the cucumber genome.</title>
        <authorList>
            <person name="Li Z."/>
            <person name="Zhang Z."/>
            <person name="Yan P."/>
            <person name="Huang S."/>
            <person name="Fei Z."/>
            <person name="Lin K."/>
        </authorList>
    </citation>
    <scope>NUCLEOTIDE SEQUENCE [LARGE SCALE GENOMIC DNA]</scope>
    <source>
        <strain evidence="3">cv. 9930</strain>
    </source>
</reference>
<dbReference type="STRING" id="3659.A0A0A0KGT1"/>
<proteinExistence type="predicted"/>
<evidence type="ECO:0000256" key="1">
    <source>
        <dbReference type="SAM" id="MobiDB-lite"/>
    </source>
</evidence>
<sequence length="109" mass="12737">MEMEVESDDLLFAELTRRISLLIMDDDELPIAHTNFTRTVHQLRPRELPLMMDYENGFVRESKGTGVFIPARLPPRKRKQKNVTAGYRIKSENKRLNGQPSPTYYCKPK</sequence>
<evidence type="ECO:0000313" key="2">
    <source>
        <dbReference type="EMBL" id="KGN46966.1"/>
    </source>
</evidence>
<reference evidence="2 3" key="3">
    <citation type="journal article" date="2010" name="BMC Genomics">
        <title>Transcriptome sequencing and comparative analysis of cucumber flowers with different sex types.</title>
        <authorList>
            <person name="Guo S."/>
            <person name="Zheng Y."/>
            <person name="Joung J.G."/>
            <person name="Liu S."/>
            <person name="Zhang Z."/>
            <person name="Crasta O.R."/>
            <person name="Sobral B.W."/>
            <person name="Xu Y."/>
            <person name="Huang S."/>
            <person name="Fei Z."/>
        </authorList>
    </citation>
    <scope>NUCLEOTIDE SEQUENCE [LARGE SCALE GENOMIC DNA]</scope>
    <source>
        <strain evidence="3">cv. 9930</strain>
    </source>
</reference>